<comment type="caution">
    <text evidence="3">The sequence shown here is derived from an EMBL/GenBank/DDBJ whole genome shotgun (WGS) entry which is preliminary data.</text>
</comment>
<sequence>MGIHSHILPEHDVRPYSIAQLADRWGCSDSMIRKLVNQGELQTFRIGALIRVSAAEVERYEKCPAEPSPIPSSDSGEGSPSSGESPQKSTPSKSAAVVNSPRKIGRAPNRKRAPSGKGPTIVRGPWNGS</sequence>
<feature type="region of interest" description="Disordered" evidence="1">
    <location>
        <begin position="61"/>
        <end position="129"/>
    </location>
</feature>
<dbReference type="RefSeq" id="WP_106000531.1">
    <property type="nucleotide sequence ID" value="NZ_CM009578.1"/>
</dbReference>
<gene>
    <name evidence="3" type="ORF">CVO77_00430</name>
</gene>
<evidence type="ECO:0000313" key="3">
    <source>
        <dbReference type="EMBL" id="PQM29633.1"/>
    </source>
</evidence>
<dbReference type="SUPFAM" id="SSF46955">
    <property type="entry name" value="Putative DNA-binding domain"/>
    <property type="match status" value="1"/>
</dbReference>
<evidence type="ECO:0000313" key="4">
    <source>
        <dbReference type="Proteomes" id="UP000238954"/>
    </source>
</evidence>
<accession>A0A2S8BBB3</accession>
<evidence type="ECO:0000259" key="2">
    <source>
        <dbReference type="Pfam" id="PF12728"/>
    </source>
</evidence>
<proteinExistence type="predicted"/>
<dbReference type="InterPro" id="IPR010093">
    <property type="entry name" value="SinI_DNA-bd"/>
</dbReference>
<dbReference type="GO" id="GO:0003677">
    <property type="term" value="F:DNA binding"/>
    <property type="evidence" value="ECO:0007669"/>
    <property type="project" value="InterPro"/>
</dbReference>
<evidence type="ECO:0000256" key="1">
    <source>
        <dbReference type="SAM" id="MobiDB-lite"/>
    </source>
</evidence>
<feature type="domain" description="Helix-turn-helix" evidence="2">
    <location>
        <begin position="16"/>
        <end position="60"/>
    </location>
</feature>
<keyword evidence="4" id="KW-1185">Reference proteome</keyword>
<dbReference type="InterPro" id="IPR009061">
    <property type="entry name" value="DNA-bd_dom_put_sf"/>
</dbReference>
<dbReference type="OrthoDB" id="7872598at2"/>
<reference evidence="4" key="1">
    <citation type="submission" date="2017-11" db="EMBL/GenBank/DDBJ databases">
        <title>The complete genome sequence of Sphingopyxis pomeranensis sp. nov. strain WS5A3p.</title>
        <authorList>
            <person name="Kaminski M.A."/>
        </authorList>
    </citation>
    <scope>NUCLEOTIDE SEQUENCE [LARGE SCALE GENOMIC DNA]</scope>
    <source>
        <strain evidence="4">WS5A3p</strain>
    </source>
</reference>
<feature type="compositionally biased region" description="Basic residues" evidence="1">
    <location>
        <begin position="103"/>
        <end position="114"/>
    </location>
</feature>
<dbReference type="Pfam" id="PF12728">
    <property type="entry name" value="HTH_17"/>
    <property type="match status" value="1"/>
</dbReference>
<dbReference type="AlphaFoldDB" id="A0A2S8BBB3"/>
<dbReference type="NCBIfam" id="TIGR01764">
    <property type="entry name" value="excise"/>
    <property type="match status" value="1"/>
</dbReference>
<feature type="compositionally biased region" description="Low complexity" evidence="1">
    <location>
        <begin position="71"/>
        <end position="86"/>
    </location>
</feature>
<name>A0A2S8BBB3_9SPHN</name>
<dbReference type="InterPro" id="IPR041657">
    <property type="entry name" value="HTH_17"/>
</dbReference>
<dbReference type="EMBL" id="PHFW01000001">
    <property type="protein sequence ID" value="PQM29633.1"/>
    <property type="molecule type" value="Genomic_DNA"/>
</dbReference>
<organism evidence="3 4">
    <name type="scientific">Sphingopyxis lindanitolerans</name>
    <dbReference type="NCBI Taxonomy" id="2054227"/>
    <lineage>
        <taxon>Bacteria</taxon>
        <taxon>Pseudomonadati</taxon>
        <taxon>Pseudomonadota</taxon>
        <taxon>Alphaproteobacteria</taxon>
        <taxon>Sphingomonadales</taxon>
        <taxon>Sphingomonadaceae</taxon>
        <taxon>Sphingopyxis</taxon>
    </lineage>
</organism>
<protein>
    <recommendedName>
        <fullName evidence="2">Helix-turn-helix domain-containing protein</fullName>
    </recommendedName>
</protein>
<dbReference type="Proteomes" id="UP000238954">
    <property type="component" value="Chromosome"/>
</dbReference>